<protein>
    <submittedName>
        <fullName evidence="2">Dehydrogenase</fullName>
    </submittedName>
</protein>
<dbReference type="InterPro" id="IPR016024">
    <property type="entry name" value="ARM-type_fold"/>
</dbReference>
<organism evidence="2 3">
    <name type="scientific">Larkinella knui</name>
    <dbReference type="NCBI Taxonomy" id="2025310"/>
    <lineage>
        <taxon>Bacteria</taxon>
        <taxon>Pseudomonadati</taxon>
        <taxon>Bacteroidota</taxon>
        <taxon>Cytophagia</taxon>
        <taxon>Cytophagales</taxon>
        <taxon>Spirosomataceae</taxon>
        <taxon>Larkinella</taxon>
    </lineage>
</organism>
<comment type="caution">
    <text evidence="2">The sequence shown here is derived from an EMBL/GenBank/DDBJ whole genome shotgun (WGS) entry which is preliminary data.</text>
</comment>
<accession>A0A3P1CXH6</accession>
<sequence>MLLIHRRFSAIGIVLLTGLGLSCSHYKDSLTPEEALKSFTLSDDRLKVSVFAAEPQVLDPVDLVFDEDGHVFVVEMPDYPSRVDSTKPNGSIRMLTDTDGDGRMDSSTVFADHLTEATSVLPWQGGLLVAAAPTILFLKDTTGDHRADVKEVLFTGFFADNSEAQITNLRFSVDNWIYASNTGQAGEIRFTRQPDAPAVSVKGGDFRFRLDRGQFEIESSSGQFGLAIDDWGNRFFTENSLHIQQAPIPARYLKRHAFLPAVEPTVNISDHDPIMFQQTPAPYWREERTKRRNQQFQESGLDRHEYADDHFTGASGGTFYGGDALPKDYYGSVFTGDVAGNLVHRDVLTTSPVSATFVASRAASEKEHEFLASSDPWFRPANFTVGPDGWLYLIDMYRQHIETPTAIPEDLKEEMDFFNGSKLGRIYRIGPKETGHRAVQPRLRSKSSADLLPLLAHPNQWWRLQAHRLLLERKDKSVVPALRTMLAQHTSPRARLHTLFVLEGLDVLDVELVKQAMQDSQPEIRAYGVMLAERFPVCLPQIIEKANDASVRVAFQSCLSLGQFPARQAAPALAALVEKHVSDPWFCTGILSSEAGSSLDLLTQLQKGDFFQNVTPEKSRFLEQFAHVVGARNRPGEVAQVIRLLEKYPNWRSPALTSALQGPKPS</sequence>
<dbReference type="InterPro" id="IPR011041">
    <property type="entry name" value="Quinoprot_gluc/sorb_DH_b-prop"/>
</dbReference>
<dbReference type="PROSITE" id="PS51257">
    <property type="entry name" value="PROKAR_LIPOPROTEIN"/>
    <property type="match status" value="1"/>
</dbReference>
<dbReference type="InterPro" id="IPR011989">
    <property type="entry name" value="ARM-like"/>
</dbReference>
<dbReference type="Proteomes" id="UP000274271">
    <property type="component" value="Unassembled WGS sequence"/>
</dbReference>
<dbReference type="NCBIfam" id="TIGR02604">
    <property type="entry name" value="Piru_Ver_Nterm"/>
    <property type="match status" value="1"/>
</dbReference>
<evidence type="ECO:0000313" key="3">
    <source>
        <dbReference type="Proteomes" id="UP000274271"/>
    </source>
</evidence>
<dbReference type="PANTHER" id="PTHR33546">
    <property type="entry name" value="LARGE, MULTIFUNCTIONAL SECRETED PROTEIN-RELATED"/>
    <property type="match status" value="1"/>
</dbReference>
<proteinExistence type="predicted"/>
<dbReference type="RefSeq" id="WP_124905239.1">
    <property type="nucleotide sequence ID" value="NZ_RQJP01000001.1"/>
</dbReference>
<dbReference type="EMBL" id="RQJP01000001">
    <property type="protein sequence ID" value="RRB18041.1"/>
    <property type="molecule type" value="Genomic_DNA"/>
</dbReference>
<evidence type="ECO:0000313" key="2">
    <source>
        <dbReference type="EMBL" id="RRB18041.1"/>
    </source>
</evidence>
<evidence type="ECO:0000259" key="1">
    <source>
        <dbReference type="Pfam" id="PF23500"/>
    </source>
</evidence>
<dbReference type="SUPFAM" id="SSF48371">
    <property type="entry name" value="ARM repeat"/>
    <property type="match status" value="1"/>
</dbReference>
<feature type="domain" description="DUF7133" evidence="1">
    <location>
        <begin position="32"/>
        <end position="432"/>
    </location>
</feature>
<dbReference type="Gene3D" id="1.25.10.10">
    <property type="entry name" value="Leucine-rich Repeat Variant"/>
    <property type="match status" value="1"/>
</dbReference>
<dbReference type="InterPro" id="IPR011042">
    <property type="entry name" value="6-blade_b-propeller_TolB-like"/>
</dbReference>
<dbReference type="SUPFAM" id="SSF50952">
    <property type="entry name" value="Soluble quinoprotein glucose dehydrogenase"/>
    <property type="match status" value="1"/>
</dbReference>
<keyword evidence="3" id="KW-1185">Reference proteome</keyword>
<dbReference type="AlphaFoldDB" id="A0A3P1CXH6"/>
<dbReference type="Gene3D" id="2.120.10.30">
    <property type="entry name" value="TolB, C-terminal domain"/>
    <property type="match status" value="1"/>
</dbReference>
<dbReference type="InterPro" id="IPR013428">
    <property type="entry name" value="Membrane-bound_put_N"/>
</dbReference>
<dbReference type="PANTHER" id="PTHR33546:SF1">
    <property type="entry name" value="LARGE, MULTIFUNCTIONAL SECRETED PROTEIN"/>
    <property type="match status" value="1"/>
</dbReference>
<dbReference type="OrthoDB" id="9808161at2"/>
<dbReference type="InterPro" id="IPR055557">
    <property type="entry name" value="DUF7133"/>
</dbReference>
<reference evidence="2 3" key="1">
    <citation type="submission" date="2018-11" db="EMBL/GenBank/DDBJ databases">
        <authorList>
            <person name="Zhou Z."/>
            <person name="Wang G."/>
        </authorList>
    </citation>
    <scope>NUCLEOTIDE SEQUENCE [LARGE SCALE GENOMIC DNA]</scope>
    <source>
        <strain evidence="2 3">KCTC42998</strain>
    </source>
</reference>
<name>A0A3P1CXH6_9BACT</name>
<gene>
    <name evidence="2" type="ORF">EHT87_07140</name>
</gene>
<dbReference type="Pfam" id="PF23500">
    <property type="entry name" value="DUF7133"/>
    <property type="match status" value="1"/>
</dbReference>